<feature type="region of interest" description="Disordered" evidence="1">
    <location>
        <begin position="227"/>
        <end position="285"/>
    </location>
</feature>
<dbReference type="OrthoDB" id="3268696at2759"/>
<dbReference type="Proteomes" id="UP000724874">
    <property type="component" value="Unassembled WGS sequence"/>
</dbReference>
<evidence type="ECO:0000313" key="2">
    <source>
        <dbReference type="EMBL" id="KAF8867863.1"/>
    </source>
</evidence>
<organism evidence="2 3">
    <name type="scientific">Gymnopilus junonius</name>
    <name type="common">Spectacular rustgill mushroom</name>
    <name type="synonym">Gymnopilus spectabilis subsp. junonius</name>
    <dbReference type="NCBI Taxonomy" id="109634"/>
    <lineage>
        <taxon>Eukaryota</taxon>
        <taxon>Fungi</taxon>
        <taxon>Dikarya</taxon>
        <taxon>Basidiomycota</taxon>
        <taxon>Agaricomycotina</taxon>
        <taxon>Agaricomycetes</taxon>
        <taxon>Agaricomycetidae</taxon>
        <taxon>Agaricales</taxon>
        <taxon>Agaricineae</taxon>
        <taxon>Hymenogastraceae</taxon>
        <taxon>Gymnopilus</taxon>
    </lineage>
</organism>
<name>A0A9P5N6Y8_GYMJU</name>
<proteinExistence type="predicted"/>
<dbReference type="EMBL" id="JADNYJ010000903">
    <property type="protein sequence ID" value="KAF8867863.1"/>
    <property type="molecule type" value="Genomic_DNA"/>
</dbReference>
<dbReference type="AlphaFoldDB" id="A0A9P5N6Y8"/>
<accession>A0A9P5N6Y8</accession>
<evidence type="ECO:0000313" key="3">
    <source>
        <dbReference type="Proteomes" id="UP000724874"/>
    </source>
</evidence>
<feature type="compositionally biased region" description="Basic and acidic residues" evidence="1">
    <location>
        <begin position="320"/>
        <end position="341"/>
    </location>
</feature>
<keyword evidence="3" id="KW-1185">Reference proteome</keyword>
<protein>
    <submittedName>
        <fullName evidence="2">Uncharacterized protein</fullName>
    </submittedName>
</protein>
<feature type="region of interest" description="Disordered" evidence="1">
    <location>
        <begin position="320"/>
        <end position="343"/>
    </location>
</feature>
<evidence type="ECO:0000256" key="1">
    <source>
        <dbReference type="SAM" id="MobiDB-lite"/>
    </source>
</evidence>
<feature type="non-terminal residue" evidence="2">
    <location>
        <position position="359"/>
    </location>
</feature>
<reference evidence="2" key="1">
    <citation type="submission" date="2020-11" db="EMBL/GenBank/DDBJ databases">
        <authorList>
            <consortium name="DOE Joint Genome Institute"/>
            <person name="Ahrendt S."/>
            <person name="Riley R."/>
            <person name="Andreopoulos W."/>
            <person name="LaButti K."/>
            <person name="Pangilinan J."/>
            <person name="Ruiz-duenas F.J."/>
            <person name="Barrasa J.M."/>
            <person name="Sanchez-Garcia M."/>
            <person name="Camarero S."/>
            <person name="Miyauchi S."/>
            <person name="Serrano A."/>
            <person name="Linde D."/>
            <person name="Babiker R."/>
            <person name="Drula E."/>
            <person name="Ayuso-Fernandez I."/>
            <person name="Pacheco R."/>
            <person name="Padilla G."/>
            <person name="Ferreira P."/>
            <person name="Barriuso J."/>
            <person name="Kellner H."/>
            <person name="Castanera R."/>
            <person name="Alfaro M."/>
            <person name="Ramirez L."/>
            <person name="Pisabarro A.G."/>
            <person name="Kuo A."/>
            <person name="Tritt A."/>
            <person name="Lipzen A."/>
            <person name="He G."/>
            <person name="Yan M."/>
            <person name="Ng V."/>
            <person name="Cullen D."/>
            <person name="Martin F."/>
            <person name="Rosso M.-N."/>
            <person name="Henrissat B."/>
            <person name="Hibbett D."/>
            <person name="Martinez A.T."/>
            <person name="Grigoriev I.V."/>
        </authorList>
    </citation>
    <scope>NUCLEOTIDE SEQUENCE</scope>
    <source>
        <strain evidence="2">AH 44721</strain>
    </source>
</reference>
<gene>
    <name evidence="2" type="ORF">CPB84DRAFT_1858916</name>
</gene>
<sequence>MPDESMSQPRLLPSVFCHAMWHDQSGLIMLPLSHALPSASHQSGNRDDDYTKPRKLRNHNIYLAFYPLRDMTSGDLLSILELLNKELQRCIVAMSETRYGLDEETLCPWHELEDILITISFCLLNGHKYAQHFPRLEYPSGQRVMAIVHGIGNVDKKKIDALDVSIKDFLPPKNYIEIAKQRTLIFTHIILPTLWDQVVRMSAWDLTSVPALGSLIYLEDEPALGEVGDVSDNSEVSDSDEEGPQYLPEAHPSAHTNGPLPDFISPDNGNEFYDTANLNPDEPPPAPPVVDHKLLVHPLSGQCPGENWQEFFARMEVNIKKRDEKDSPRERQSRLDQERVTLKSGYMNSTHVFKWKQDK</sequence>
<comment type="caution">
    <text evidence="2">The sequence shown here is derived from an EMBL/GenBank/DDBJ whole genome shotgun (WGS) entry which is preliminary data.</text>
</comment>